<dbReference type="InterPro" id="IPR002545">
    <property type="entry name" value="CheW-lke_dom"/>
</dbReference>
<sequence length="84" mass="9180">MSAARWITLHTDDNRSVALAVESVTGIRTVDEGELEELPPLLDGQGPQLFSALIARDSRLLLALAASHLLPEETWQRLTEVTSS</sequence>
<dbReference type="Pfam" id="PF01584">
    <property type="entry name" value="CheW"/>
    <property type="match status" value="1"/>
</dbReference>
<comment type="caution">
    <text evidence="2">The sequence shown here is derived from an EMBL/GenBank/DDBJ whole genome shotgun (WGS) entry which is preliminary data.</text>
</comment>
<evidence type="ECO:0000259" key="1">
    <source>
        <dbReference type="Pfam" id="PF01584"/>
    </source>
</evidence>
<evidence type="ECO:0000313" key="3">
    <source>
        <dbReference type="Proteomes" id="UP001501074"/>
    </source>
</evidence>
<proteinExistence type="predicted"/>
<dbReference type="SUPFAM" id="SSF50341">
    <property type="entry name" value="CheW-like"/>
    <property type="match status" value="1"/>
</dbReference>
<organism evidence="2 3">
    <name type="scientific">Kineosporia mesophila</name>
    <dbReference type="NCBI Taxonomy" id="566012"/>
    <lineage>
        <taxon>Bacteria</taxon>
        <taxon>Bacillati</taxon>
        <taxon>Actinomycetota</taxon>
        <taxon>Actinomycetes</taxon>
        <taxon>Kineosporiales</taxon>
        <taxon>Kineosporiaceae</taxon>
        <taxon>Kineosporia</taxon>
    </lineage>
</organism>
<name>A0ABP7A0U2_9ACTN</name>
<dbReference type="EMBL" id="BAAAZO010000009">
    <property type="protein sequence ID" value="GAA3622304.1"/>
    <property type="molecule type" value="Genomic_DNA"/>
</dbReference>
<dbReference type="Proteomes" id="UP001501074">
    <property type="component" value="Unassembled WGS sequence"/>
</dbReference>
<keyword evidence="3" id="KW-1185">Reference proteome</keyword>
<accession>A0ABP7A0U2</accession>
<protein>
    <recommendedName>
        <fullName evidence="1">CheW-like domain-containing protein</fullName>
    </recommendedName>
</protein>
<reference evidence="3" key="1">
    <citation type="journal article" date="2019" name="Int. J. Syst. Evol. Microbiol.">
        <title>The Global Catalogue of Microorganisms (GCM) 10K type strain sequencing project: providing services to taxonomists for standard genome sequencing and annotation.</title>
        <authorList>
            <consortium name="The Broad Institute Genomics Platform"/>
            <consortium name="The Broad Institute Genome Sequencing Center for Infectious Disease"/>
            <person name="Wu L."/>
            <person name="Ma J."/>
        </authorList>
    </citation>
    <scope>NUCLEOTIDE SEQUENCE [LARGE SCALE GENOMIC DNA]</scope>
    <source>
        <strain evidence="3">JCM 16902</strain>
    </source>
</reference>
<gene>
    <name evidence="2" type="ORF">GCM10022223_44030</name>
</gene>
<dbReference type="InterPro" id="IPR036061">
    <property type="entry name" value="CheW-like_dom_sf"/>
</dbReference>
<evidence type="ECO:0000313" key="2">
    <source>
        <dbReference type="EMBL" id="GAA3622304.1"/>
    </source>
</evidence>
<feature type="domain" description="CheW-like" evidence="1">
    <location>
        <begin position="11"/>
        <end position="72"/>
    </location>
</feature>